<gene>
    <name evidence="2" type="ORF">BVC80_1715g11</name>
</gene>
<sequence length="147" mass="16537">MIHAFRVAHHRFQSHPFLVPSTSTFPSPPSSICWKTTVRLFRQAKTQSIQPENQDSSSMEQQQKKAQNPNEKTGDVISDSFGEAYATRCDEEGFGGIYGGNQSLPKHDVDDDDDDDKVIHENHPAYDKTQGSEVSEKERARNQTKTA</sequence>
<dbReference type="InParanoid" id="A0A200Q205"/>
<dbReference type="AlphaFoldDB" id="A0A200Q205"/>
<dbReference type="FunCoup" id="A0A200Q205">
    <property type="interactions" value="47"/>
</dbReference>
<comment type="caution">
    <text evidence="2">The sequence shown here is derived from an EMBL/GenBank/DDBJ whole genome shotgun (WGS) entry which is preliminary data.</text>
</comment>
<evidence type="ECO:0000256" key="1">
    <source>
        <dbReference type="SAM" id="MobiDB-lite"/>
    </source>
</evidence>
<keyword evidence="3" id="KW-1185">Reference proteome</keyword>
<dbReference type="OrthoDB" id="1702799at2759"/>
<evidence type="ECO:0000313" key="3">
    <source>
        <dbReference type="Proteomes" id="UP000195402"/>
    </source>
</evidence>
<proteinExistence type="predicted"/>
<feature type="compositionally biased region" description="Polar residues" evidence="1">
    <location>
        <begin position="44"/>
        <end position="71"/>
    </location>
</feature>
<dbReference type="PANTHER" id="PTHR36410:SF1">
    <property type="entry name" value="EXPRESSED PROTEIN"/>
    <property type="match status" value="1"/>
</dbReference>
<dbReference type="EMBL" id="MVGT01003299">
    <property type="protein sequence ID" value="OVA04499.1"/>
    <property type="molecule type" value="Genomic_DNA"/>
</dbReference>
<dbReference type="PANTHER" id="PTHR36410">
    <property type="entry name" value="EXPRESSED PROTEIN"/>
    <property type="match status" value="1"/>
</dbReference>
<evidence type="ECO:0008006" key="4">
    <source>
        <dbReference type="Google" id="ProtNLM"/>
    </source>
</evidence>
<feature type="region of interest" description="Disordered" evidence="1">
    <location>
        <begin position="44"/>
        <end position="79"/>
    </location>
</feature>
<feature type="compositionally biased region" description="Basic and acidic residues" evidence="1">
    <location>
        <begin position="117"/>
        <end position="126"/>
    </location>
</feature>
<feature type="region of interest" description="Disordered" evidence="1">
    <location>
        <begin position="92"/>
        <end position="147"/>
    </location>
</feature>
<name>A0A200Q205_MACCD</name>
<evidence type="ECO:0000313" key="2">
    <source>
        <dbReference type="EMBL" id="OVA04499.1"/>
    </source>
</evidence>
<accession>A0A200Q205</accession>
<organism evidence="2 3">
    <name type="scientific">Macleaya cordata</name>
    <name type="common">Five-seeded plume-poppy</name>
    <name type="synonym">Bocconia cordata</name>
    <dbReference type="NCBI Taxonomy" id="56857"/>
    <lineage>
        <taxon>Eukaryota</taxon>
        <taxon>Viridiplantae</taxon>
        <taxon>Streptophyta</taxon>
        <taxon>Embryophyta</taxon>
        <taxon>Tracheophyta</taxon>
        <taxon>Spermatophyta</taxon>
        <taxon>Magnoliopsida</taxon>
        <taxon>Ranunculales</taxon>
        <taxon>Papaveraceae</taxon>
        <taxon>Papaveroideae</taxon>
        <taxon>Macleaya</taxon>
    </lineage>
</organism>
<reference evidence="2 3" key="1">
    <citation type="journal article" date="2017" name="Mol. Plant">
        <title>The Genome of Medicinal Plant Macleaya cordata Provides New Insights into Benzylisoquinoline Alkaloids Metabolism.</title>
        <authorList>
            <person name="Liu X."/>
            <person name="Liu Y."/>
            <person name="Huang P."/>
            <person name="Ma Y."/>
            <person name="Qing Z."/>
            <person name="Tang Q."/>
            <person name="Cao H."/>
            <person name="Cheng P."/>
            <person name="Zheng Y."/>
            <person name="Yuan Z."/>
            <person name="Zhou Y."/>
            <person name="Liu J."/>
            <person name="Tang Z."/>
            <person name="Zhuo Y."/>
            <person name="Zhang Y."/>
            <person name="Yu L."/>
            <person name="Huang J."/>
            <person name="Yang P."/>
            <person name="Peng Q."/>
            <person name="Zhang J."/>
            <person name="Jiang W."/>
            <person name="Zhang Z."/>
            <person name="Lin K."/>
            <person name="Ro D.K."/>
            <person name="Chen X."/>
            <person name="Xiong X."/>
            <person name="Shang Y."/>
            <person name="Huang S."/>
            <person name="Zeng J."/>
        </authorList>
    </citation>
    <scope>NUCLEOTIDE SEQUENCE [LARGE SCALE GENOMIC DNA]</scope>
    <source>
        <strain evidence="3">cv. BLH2017</strain>
        <tissue evidence="2">Root</tissue>
    </source>
</reference>
<protein>
    <recommendedName>
        <fullName evidence="4">Late embryogenesis abundant protein</fullName>
    </recommendedName>
</protein>
<dbReference type="Proteomes" id="UP000195402">
    <property type="component" value="Unassembled WGS sequence"/>
</dbReference>
<dbReference type="OMA" id="THEHHEK"/>